<comment type="function">
    <text evidence="7">Functions as actin-binding component of the Arp2/3 complex which is involved in regulation of actin polymerization and together with an activating nucleation-promoting factor (NPF) mediates the formation of branched actin networks.</text>
</comment>
<dbReference type="InterPro" id="IPR034666">
    <property type="entry name" value="ARPC2/4"/>
</dbReference>
<dbReference type="GO" id="GO:0030041">
    <property type="term" value="P:actin filament polymerization"/>
    <property type="evidence" value="ECO:0007669"/>
    <property type="project" value="InterPro"/>
</dbReference>
<reference evidence="8" key="3">
    <citation type="submission" date="2025-09" db="UniProtKB">
        <authorList>
            <consortium name="Ensembl"/>
        </authorList>
    </citation>
    <scope>IDENTIFICATION</scope>
</reference>
<accession>H0XUK1</accession>
<comment type="function">
    <text evidence="6">Actin-binding component of the Arp2/3 complex, a multiprotein complex that mediates actin polymerization upon stimulation by nucleation-promoting factor (NPF). The Arp2/3 complex mediates the formation of branched actin networks in the cytoplasm, providing the force for cell motility. Seems to contact the mother actin filament. In addition to its role in the cytoplasmic cytoskeleton, the Arp2/3 complex also promotes actin polymerization in the nucleus, thereby regulating gene transcription and repair of damaged DNA. The Arp2/3 complex promotes homologous recombination (HR) repair in response to DNA damage by promoting nuclear actin polymerization, leading to drive motility of double-strand breaks (DSBs).</text>
</comment>
<dbReference type="PANTHER" id="PTHR12058:SF0">
    <property type="entry name" value="ACTIN-RELATED PROTEIN 2_3 COMPLEX SUBUNIT 2"/>
    <property type="match status" value="1"/>
</dbReference>
<organism evidence="8 9">
    <name type="scientific">Otolemur garnettii</name>
    <name type="common">Small-eared galago</name>
    <name type="synonym">Garnett's greater bushbaby</name>
    <dbReference type="NCBI Taxonomy" id="30611"/>
    <lineage>
        <taxon>Eukaryota</taxon>
        <taxon>Metazoa</taxon>
        <taxon>Chordata</taxon>
        <taxon>Craniata</taxon>
        <taxon>Vertebrata</taxon>
        <taxon>Euteleostomi</taxon>
        <taxon>Mammalia</taxon>
        <taxon>Eutheria</taxon>
        <taxon>Euarchontoglires</taxon>
        <taxon>Primates</taxon>
        <taxon>Strepsirrhini</taxon>
        <taxon>Lorisiformes</taxon>
        <taxon>Galagidae</taxon>
        <taxon>Otolemur</taxon>
    </lineage>
</organism>
<evidence type="ECO:0000256" key="2">
    <source>
        <dbReference type="ARBA" id="ARBA00007192"/>
    </source>
</evidence>
<dbReference type="AlphaFoldDB" id="H0XUK1"/>
<dbReference type="EMBL" id="AAQR03137456">
    <property type="status" value="NOT_ANNOTATED_CDS"/>
    <property type="molecule type" value="Genomic_DNA"/>
</dbReference>
<evidence type="ECO:0000256" key="7">
    <source>
        <dbReference type="RuleBase" id="RU364015"/>
    </source>
</evidence>
<dbReference type="GeneTree" id="ENSGT00390000016794"/>
<keyword evidence="5 7" id="KW-0206">Cytoskeleton</keyword>
<dbReference type="GO" id="GO:0005885">
    <property type="term" value="C:Arp2/3 protein complex"/>
    <property type="evidence" value="ECO:0007669"/>
    <property type="project" value="InterPro"/>
</dbReference>
<dbReference type="GO" id="GO:0051015">
    <property type="term" value="F:actin filament binding"/>
    <property type="evidence" value="ECO:0007669"/>
    <property type="project" value="TreeGrafter"/>
</dbReference>
<dbReference type="SUPFAM" id="SSF69645">
    <property type="entry name" value="Arp2/3 complex subunits"/>
    <property type="match status" value="2"/>
</dbReference>
<dbReference type="Proteomes" id="UP000005225">
    <property type="component" value="Unassembled WGS sequence"/>
</dbReference>
<dbReference type="eggNOG" id="KOG2826">
    <property type="taxonomic scope" value="Eukaryota"/>
</dbReference>
<comment type="similarity">
    <text evidence="2 7">Belongs to the ARPC2 family.</text>
</comment>
<dbReference type="InterPro" id="IPR007188">
    <property type="entry name" value="ARPC2"/>
</dbReference>
<dbReference type="GO" id="GO:0005200">
    <property type="term" value="F:structural constituent of cytoskeleton"/>
    <property type="evidence" value="ECO:0007669"/>
    <property type="project" value="TreeGrafter"/>
</dbReference>
<keyword evidence="9" id="KW-1185">Reference proteome</keyword>
<evidence type="ECO:0000313" key="8">
    <source>
        <dbReference type="Ensembl" id="ENSOGAP00000019793.1"/>
    </source>
</evidence>
<evidence type="ECO:0000256" key="4">
    <source>
        <dbReference type="ARBA" id="ARBA00023203"/>
    </source>
</evidence>
<proteinExistence type="inferred from homology"/>
<dbReference type="HOGENOM" id="CLU_059439_2_0_1"/>
<keyword evidence="4 7" id="KW-0009">Actin-binding</keyword>
<dbReference type="Pfam" id="PF04045">
    <property type="entry name" value="P34-Arc"/>
    <property type="match status" value="1"/>
</dbReference>
<dbReference type="InParanoid" id="H0XUK1"/>
<evidence type="ECO:0000313" key="9">
    <source>
        <dbReference type="Proteomes" id="UP000005225"/>
    </source>
</evidence>
<evidence type="ECO:0000256" key="6">
    <source>
        <dbReference type="ARBA" id="ARBA00045903"/>
    </source>
</evidence>
<keyword evidence="3 7" id="KW-0963">Cytoplasm</keyword>
<evidence type="ECO:0000256" key="5">
    <source>
        <dbReference type="ARBA" id="ARBA00023212"/>
    </source>
</evidence>
<dbReference type="GO" id="GO:0034314">
    <property type="term" value="P:Arp2/3 complex-mediated actin nucleation"/>
    <property type="evidence" value="ECO:0007669"/>
    <property type="project" value="InterPro"/>
</dbReference>
<dbReference type="STRING" id="30611.ENSOGAP00000019793"/>
<dbReference type="Ensembl" id="ENSOGAT00000034242.1">
    <property type="protein sequence ID" value="ENSOGAP00000019793.1"/>
    <property type="gene ID" value="ENSOGAG00000030054.1"/>
</dbReference>
<dbReference type="Gene3D" id="3.30.1460.20">
    <property type="match status" value="2"/>
</dbReference>
<sequence length="289" mass="32740">MILLEVNNRTIEETLALKFENAVTGNKPEAVEVPFADFDGVLYHISNPKGDKTKVTVSISLKFHKELRAHSADELLKSVYRSFLVNPESGYNVPLLYDLENLPTSKDSIVHQAGMLKQNCFASVFEKYFQFREEGKEGENGAVIHYSDDDRVTVVPSTVCKDDDDVVIGKAFMQEFKKGRRASPTAPQVLFSHREQLLAEDTAAPVGDNSGYITFVLFPRHTASAPDNTINLIHTFRDYLHYHIKCCRRRPQTTYAAKTSHFLQVLNRAWPDAEKKERKTITGKTFSSH</sequence>
<reference evidence="8" key="2">
    <citation type="submission" date="2025-08" db="UniProtKB">
        <authorList>
            <consortium name="Ensembl"/>
        </authorList>
    </citation>
    <scope>IDENTIFICATION</scope>
</reference>
<protein>
    <recommendedName>
        <fullName evidence="7">Arp2/3 complex 34 kDa subunit</fullName>
    </recommendedName>
</protein>
<evidence type="ECO:0000256" key="3">
    <source>
        <dbReference type="ARBA" id="ARBA00022490"/>
    </source>
</evidence>
<reference evidence="9" key="1">
    <citation type="submission" date="2011-03" db="EMBL/GenBank/DDBJ databases">
        <title>Version 3 of the genome sequence of Otolemur garnettii (Bushbaby).</title>
        <authorList>
            <consortium name="The Broad Institute Genome Sequencing Platform"/>
            <person name="Di Palma F."/>
            <person name="Johnson J."/>
            <person name="Lander E.S."/>
            <person name="Lindblad-Toh K."/>
            <person name="Jaffe D.B."/>
            <person name="Gnerre S."/>
            <person name="MacCallum I."/>
            <person name="Przybylski D."/>
            <person name="Ribeiro F.J."/>
            <person name="Burton J.N."/>
            <person name="Walker B.J."/>
            <person name="Sharpe T."/>
            <person name="Hall G."/>
        </authorList>
    </citation>
    <scope>NUCLEOTIDE SEQUENCE [LARGE SCALE GENOMIC DNA]</scope>
</reference>
<dbReference type="PANTHER" id="PTHR12058">
    <property type="entry name" value="ARP2/3 COMPLEX 34 KDA SUBUNIT"/>
    <property type="match status" value="1"/>
</dbReference>
<comment type="subcellular location">
    <subcellularLocation>
        <location evidence="1 7">Cytoplasm</location>
        <location evidence="1 7">Cytoskeleton</location>
    </subcellularLocation>
</comment>
<evidence type="ECO:0000256" key="1">
    <source>
        <dbReference type="ARBA" id="ARBA00004245"/>
    </source>
</evidence>
<comment type="subunit">
    <text evidence="7">Component of the Arp2/3 complex composed of ARP2, ARP3, ARPC1B/p41-ARC, ARPC2/p34-ARC, ARPC3/p21-ARC, ARPC4/p20-ARC and ARPC5/p16-ARC. Interacts with SHANK3; the interaction probably mediates the association of SHANK3 with the Arp2/3 complex.</text>
</comment>
<name>H0XUK1_OTOGA</name>